<reference evidence="2" key="1">
    <citation type="submission" date="2015-10" db="EMBL/GenBank/DDBJ databases">
        <authorList>
            <person name="Regsiter A."/>
            <person name="william w."/>
        </authorList>
    </citation>
    <scope>NUCLEOTIDE SEQUENCE</scope>
    <source>
        <strain evidence="2">Montdore</strain>
    </source>
</reference>
<feature type="region of interest" description="Disordered" evidence="1">
    <location>
        <begin position="484"/>
        <end position="514"/>
    </location>
</feature>
<dbReference type="EMBL" id="LN891181">
    <property type="protein sequence ID" value="CUS07696.1"/>
    <property type="molecule type" value="Genomic_DNA"/>
</dbReference>
<feature type="region of interest" description="Disordered" evidence="1">
    <location>
        <begin position="59"/>
        <end position="111"/>
    </location>
</feature>
<feature type="region of interest" description="Disordered" evidence="1">
    <location>
        <begin position="566"/>
        <end position="636"/>
    </location>
</feature>
<proteinExistence type="predicted"/>
<keyword evidence="3" id="KW-1185">Reference proteome</keyword>
<feature type="compositionally biased region" description="Polar residues" evidence="1">
    <location>
        <begin position="87"/>
        <end position="97"/>
    </location>
</feature>
<dbReference type="AlphaFoldDB" id="A0A292PJN8"/>
<dbReference type="Proteomes" id="UP001412239">
    <property type="component" value="Unassembled WGS sequence"/>
</dbReference>
<evidence type="ECO:0000256" key="1">
    <source>
        <dbReference type="SAM" id="MobiDB-lite"/>
    </source>
</evidence>
<evidence type="ECO:0000313" key="3">
    <source>
        <dbReference type="Proteomes" id="UP001412239"/>
    </source>
</evidence>
<organism evidence="2 3">
    <name type="scientific">Tuber aestivum</name>
    <name type="common">summer truffle</name>
    <dbReference type="NCBI Taxonomy" id="59557"/>
    <lineage>
        <taxon>Eukaryota</taxon>
        <taxon>Fungi</taxon>
        <taxon>Dikarya</taxon>
        <taxon>Ascomycota</taxon>
        <taxon>Pezizomycotina</taxon>
        <taxon>Pezizomycetes</taxon>
        <taxon>Pezizales</taxon>
        <taxon>Tuberaceae</taxon>
        <taxon>Tuber</taxon>
    </lineage>
</organism>
<name>A0A292PJN8_9PEZI</name>
<feature type="compositionally biased region" description="Low complexity" evidence="1">
    <location>
        <begin position="581"/>
        <end position="598"/>
    </location>
</feature>
<feature type="compositionally biased region" description="Polar residues" evidence="1">
    <location>
        <begin position="599"/>
        <end position="608"/>
    </location>
</feature>
<protein>
    <submittedName>
        <fullName evidence="2">Uncharacterized protein</fullName>
    </submittedName>
</protein>
<gene>
    <name evidence="2" type="ORF">GSTUAT00008201001</name>
</gene>
<evidence type="ECO:0000313" key="2">
    <source>
        <dbReference type="EMBL" id="CUS07696.1"/>
    </source>
</evidence>
<sequence>MFTALEYKPLQDLRRYVSSLDMHPVDLKTETDISTQAMVPGQLYGRWDKGEIFPLPRPLQSPLSKAGAGAGRLVPSSKEADPKDSIFHSTETISDSTRAPPPINDASGTGAPRSILSYPGFRSVREKTAISPGSVVEAVSSAYQYQTRPVSADSFPLKQATSIRSALGNGPELGSRGKAQYGPAPDHFAPPKVPIGSPLAPSNGQQVASTHQYMPTRQYHSRSWSPPVPRKQHDGIDLDPLYHTTISKCFECLQISPSKLKNNFTIGMRSSTNSSQGFPSFLTNKPWVFTMLGRASSFPTFFPLKAETLAPLGSPAIGAFIHPRHRTYFHQFLRNSIVKRIEVSTEIKETACEIAKDGVALEGGNDNVDKIVDLGQNDELDIPNRPTPAHCPEGSAVSTRVVEESGTDESIQVLTPTFHKNDNRVIELDPDTEKCNVAKTALSNHRRTNTLRYTVRQRTSLFKPASVKSDFTFAVEIIPRPVKRKHNSKEDGTEKASRKRTRDNSVESSVPSPRNSIASRLNILIDNAEKRQAKLNSPGRELILSPINTQCIQITEHLVTEPLLSRSIPDSPVTPRSFTESTARSSTHSVSSTGTSLTIPYSQASASASRKRLTSTAWEEEEQLRGRQSRRAQNESRYLCVPGSSLRRSRSAGAIDLERPNEYSIERTHRRSLSTNSMLTKYAPMFQQPTVISTLESQDLEIEETPSSSGSSSFFEPTEPENRFISSAPALPHATLPTPEVKLEDTKKDSAQKKGFRRISYLGQSKSHKSVTARVSEPSTTAVVSETEDATNKKKKFQKLKNRVKGITKKVSHVIKKEKY</sequence>
<accession>A0A292PJN8</accession>